<keyword evidence="5" id="KW-0029">Amino-acid transport</keyword>
<dbReference type="Gene3D" id="3.40.50.300">
    <property type="entry name" value="P-loop containing nucleotide triphosphate hydrolases"/>
    <property type="match status" value="1"/>
</dbReference>
<sequence length="241" mass="26074">MAPDALSLANVHAFYGDSHILHGVSFSLQAGAVLALLGRNGAGKTTCISTIIGFLKPQDGEIRLFGEQIAGLTPERISHLGIGLVPQGRRIFPSLTVRENLMVARQRENTTGKPWNIERIFDMFPRLRERQAQIAGTLSGGELQMLAIGRALMGNPRVLLLDEPSEGLAPLIVTEVGRTIRRLKQEGQSIVLVEQNLQLALDVADHAVILNTGRTVFAGSAGDILNNEELIAQNLGVFHAH</sequence>
<proteinExistence type="inferred from homology"/>
<comment type="similarity">
    <text evidence="1">Belongs to the ABC transporter superfamily.</text>
</comment>
<evidence type="ECO:0000256" key="2">
    <source>
        <dbReference type="ARBA" id="ARBA00022448"/>
    </source>
</evidence>
<keyword evidence="3" id="KW-0547">Nucleotide-binding</keyword>
<keyword evidence="4 8" id="KW-0067">ATP-binding</keyword>
<evidence type="ECO:0000256" key="5">
    <source>
        <dbReference type="ARBA" id="ARBA00022970"/>
    </source>
</evidence>
<dbReference type="GO" id="GO:0005524">
    <property type="term" value="F:ATP binding"/>
    <property type="evidence" value="ECO:0007669"/>
    <property type="project" value="UniProtKB-KW"/>
</dbReference>
<evidence type="ECO:0000256" key="1">
    <source>
        <dbReference type="ARBA" id="ARBA00005417"/>
    </source>
</evidence>
<dbReference type="CDD" id="cd03224">
    <property type="entry name" value="ABC_TM1139_LivF_branched"/>
    <property type="match status" value="1"/>
</dbReference>
<name>A0A1M7ASQ8_9BRAD</name>
<comment type="function">
    <text evidence="6">Involved in beta-(1--&gt;2)glucan export. Transmembrane domains (TMD) form a pore in the inner membrane and the ATP-binding domain (NBD) is responsible for energy generation.</text>
</comment>
<organism evidence="8 9">
    <name type="scientific">Bradyrhizobium lablabi</name>
    <dbReference type="NCBI Taxonomy" id="722472"/>
    <lineage>
        <taxon>Bacteria</taxon>
        <taxon>Pseudomonadati</taxon>
        <taxon>Pseudomonadota</taxon>
        <taxon>Alphaproteobacteria</taxon>
        <taxon>Hyphomicrobiales</taxon>
        <taxon>Nitrobacteraceae</taxon>
        <taxon>Bradyrhizobium</taxon>
    </lineage>
</organism>
<dbReference type="EMBL" id="LT670844">
    <property type="protein sequence ID" value="SHL45701.1"/>
    <property type="molecule type" value="Genomic_DNA"/>
</dbReference>
<feature type="domain" description="ABC transporter" evidence="7">
    <location>
        <begin position="6"/>
        <end position="237"/>
    </location>
</feature>
<evidence type="ECO:0000259" key="7">
    <source>
        <dbReference type="PROSITE" id="PS50893"/>
    </source>
</evidence>
<dbReference type="Proteomes" id="UP000189935">
    <property type="component" value="Chromosome I"/>
</dbReference>
<dbReference type="RefSeq" id="WP_079543193.1">
    <property type="nucleotide sequence ID" value="NZ_LT670844.1"/>
</dbReference>
<dbReference type="InterPro" id="IPR052156">
    <property type="entry name" value="BCAA_Transport_ATP-bd_LivF"/>
</dbReference>
<dbReference type="SMART" id="SM00382">
    <property type="entry name" value="AAA"/>
    <property type="match status" value="1"/>
</dbReference>
<protein>
    <submittedName>
        <fullName evidence="8">Amino acid/amide ABC transporter ATP-binding protein 2, HAAT family</fullName>
    </submittedName>
</protein>
<dbReference type="AlphaFoldDB" id="A0A1M7ASQ8"/>
<dbReference type="PROSITE" id="PS00211">
    <property type="entry name" value="ABC_TRANSPORTER_1"/>
    <property type="match status" value="1"/>
</dbReference>
<dbReference type="InterPro" id="IPR017871">
    <property type="entry name" value="ABC_transporter-like_CS"/>
</dbReference>
<keyword evidence="2" id="KW-0813">Transport</keyword>
<reference evidence="8 9" key="1">
    <citation type="submission" date="2016-11" db="EMBL/GenBank/DDBJ databases">
        <authorList>
            <person name="Jaros S."/>
            <person name="Januszkiewicz K."/>
            <person name="Wedrychowicz H."/>
        </authorList>
    </citation>
    <scope>NUCLEOTIDE SEQUENCE [LARGE SCALE GENOMIC DNA]</scope>
    <source>
        <strain evidence="8 9">GAS499</strain>
    </source>
</reference>
<accession>A0A1M7ASQ8</accession>
<evidence type="ECO:0000256" key="4">
    <source>
        <dbReference type="ARBA" id="ARBA00022840"/>
    </source>
</evidence>
<evidence type="ECO:0000256" key="3">
    <source>
        <dbReference type="ARBA" id="ARBA00022741"/>
    </source>
</evidence>
<evidence type="ECO:0000313" key="9">
    <source>
        <dbReference type="Proteomes" id="UP000189935"/>
    </source>
</evidence>
<evidence type="ECO:0000313" key="8">
    <source>
        <dbReference type="EMBL" id="SHL45701.1"/>
    </source>
</evidence>
<gene>
    <name evidence="8" type="ORF">SAMN05444159_5946</name>
</gene>
<dbReference type="PROSITE" id="PS50893">
    <property type="entry name" value="ABC_TRANSPORTER_2"/>
    <property type="match status" value="1"/>
</dbReference>
<dbReference type="PANTHER" id="PTHR43820">
    <property type="entry name" value="HIGH-AFFINITY BRANCHED-CHAIN AMINO ACID TRANSPORT ATP-BINDING PROTEIN LIVF"/>
    <property type="match status" value="1"/>
</dbReference>
<dbReference type="GO" id="GO:0015807">
    <property type="term" value="P:L-amino acid transport"/>
    <property type="evidence" value="ECO:0007669"/>
    <property type="project" value="TreeGrafter"/>
</dbReference>
<dbReference type="InterPro" id="IPR027417">
    <property type="entry name" value="P-loop_NTPase"/>
</dbReference>
<dbReference type="Pfam" id="PF00005">
    <property type="entry name" value="ABC_tran"/>
    <property type="match status" value="1"/>
</dbReference>
<evidence type="ECO:0000256" key="6">
    <source>
        <dbReference type="ARBA" id="ARBA00024722"/>
    </source>
</evidence>
<dbReference type="PANTHER" id="PTHR43820:SF2">
    <property type="entry name" value="ABC TRANSPORTER ATP-BINDING PROTEIN"/>
    <property type="match status" value="1"/>
</dbReference>
<dbReference type="GO" id="GO:0016887">
    <property type="term" value="F:ATP hydrolysis activity"/>
    <property type="evidence" value="ECO:0007669"/>
    <property type="project" value="InterPro"/>
</dbReference>
<dbReference type="InterPro" id="IPR003593">
    <property type="entry name" value="AAA+_ATPase"/>
</dbReference>
<dbReference type="SUPFAM" id="SSF52540">
    <property type="entry name" value="P-loop containing nucleoside triphosphate hydrolases"/>
    <property type="match status" value="1"/>
</dbReference>
<dbReference type="GO" id="GO:0015658">
    <property type="term" value="F:branched-chain amino acid transmembrane transporter activity"/>
    <property type="evidence" value="ECO:0007669"/>
    <property type="project" value="TreeGrafter"/>
</dbReference>
<dbReference type="InterPro" id="IPR003439">
    <property type="entry name" value="ABC_transporter-like_ATP-bd"/>
</dbReference>